<protein>
    <submittedName>
        <fullName evidence="2">Alpha/Beta hydrolase protein</fullName>
    </submittedName>
</protein>
<dbReference type="Gene3D" id="3.40.50.1820">
    <property type="entry name" value="alpha/beta hydrolase"/>
    <property type="match status" value="1"/>
</dbReference>
<dbReference type="GO" id="GO:0016787">
    <property type="term" value="F:hydrolase activity"/>
    <property type="evidence" value="ECO:0007669"/>
    <property type="project" value="UniProtKB-KW"/>
</dbReference>
<dbReference type="AlphaFoldDB" id="A0A5N7BV76"/>
<gene>
    <name evidence="2" type="ORF">BDV23DRAFT_188280</name>
</gene>
<keyword evidence="1" id="KW-0732">Signal</keyword>
<evidence type="ECO:0000313" key="2">
    <source>
        <dbReference type="EMBL" id="KAE8385407.1"/>
    </source>
</evidence>
<feature type="signal peptide" evidence="1">
    <location>
        <begin position="1"/>
        <end position="25"/>
    </location>
</feature>
<dbReference type="PANTHER" id="PTHR43194:SF4">
    <property type="entry name" value="AB HYDROLASE-1 DOMAIN-CONTAINING PROTEIN"/>
    <property type="match status" value="1"/>
</dbReference>
<reference evidence="2" key="1">
    <citation type="submission" date="2019-04" db="EMBL/GenBank/DDBJ databases">
        <title>Friends and foes A comparative genomics studyof 23 Aspergillus species from section Flavi.</title>
        <authorList>
            <consortium name="DOE Joint Genome Institute"/>
            <person name="Kjaerbolling I."/>
            <person name="Vesth T."/>
            <person name="Frisvad J.C."/>
            <person name="Nybo J.L."/>
            <person name="Theobald S."/>
            <person name="Kildgaard S."/>
            <person name="Isbrandt T."/>
            <person name="Kuo A."/>
            <person name="Sato A."/>
            <person name="Lyhne E.K."/>
            <person name="Kogle M.E."/>
            <person name="Wiebenga A."/>
            <person name="Kun R.S."/>
            <person name="Lubbers R.J."/>
            <person name="Makela M.R."/>
            <person name="Barry K."/>
            <person name="Chovatia M."/>
            <person name="Clum A."/>
            <person name="Daum C."/>
            <person name="Haridas S."/>
            <person name="He G."/>
            <person name="LaButti K."/>
            <person name="Lipzen A."/>
            <person name="Mondo S."/>
            <person name="Riley R."/>
            <person name="Salamov A."/>
            <person name="Simmons B.A."/>
            <person name="Magnuson J.K."/>
            <person name="Henrissat B."/>
            <person name="Mortensen U.H."/>
            <person name="Larsen T.O."/>
            <person name="Devries R.P."/>
            <person name="Grigoriev I.V."/>
            <person name="Machida M."/>
            <person name="Baker S.E."/>
            <person name="Andersen M.R."/>
        </authorList>
    </citation>
    <scope>NUCLEOTIDE SEQUENCE [LARGE SCALE GENOMIC DNA]</scope>
    <source>
        <strain evidence="2">IBT 14317</strain>
    </source>
</reference>
<dbReference type="SUPFAM" id="SSF53474">
    <property type="entry name" value="alpha/beta-Hydrolases"/>
    <property type="match status" value="1"/>
</dbReference>
<keyword evidence="2" id="KW-0378">Hydrolase</keyword>
<proteinExistence type="predicted"/>
<accession>A0A5N7BV76</accession>
<dbReference type="InterPro" id="IPR029058">
    <property type="entry name" value="AB_hydrolase_fold"/>
</dbReference>
<dbReference type="InterPro" id="IPR050228">
    <property type="entry name" value="Carboxylesterase_BioH"/>
</dbReference>
<organism evidence="2">
    <name type="scientific">Petromyces alliaceus</name>
    <name type="common">Aspergillus alliaceus</name>
    <dbReference type="NCBI Taxonomy" id="209559"/>
    <lineage>
        <taxon>Eukaryota</taxon>
        <taxon>Fungi</taxon>
        <taxon>Dikarya</taxon>
        <taxon>Ascomycota</taxon>
        <taxon>Pezizomycotina</taxon>
        <taxon>Eurotiomycetes</taxon>
        <taxon>Eurotiomycetidae</taxon>
        <taxon>Eurotiales</taxon>
        <taxon>Aspergillaceae</taxon>
        <taxon>Aspergillus</taxon>
        <taxon>Aspergillus subgen. Circumdati</taxon>
    </lineage>
</organism>
<dbReference type="Proteomes" id="UP000326877">
    <property type="component" value="Unassembled WGS sequence"/>
</dbReference>
<dbReference type="OrthoDB" id="9978720at2759"/>
<feature type="chain" id="PRO_5024934772" evidence="1">
    <location>
        <begin position="26"/>
        <end position="405"/>
    </location>
</feature>
<dbReference type="EMBL" id="ML735336">
    <property type="protein sequence ID" value="KAE8385407.1"/>
    <property type="molecule type" value="Genomic_DNA"/>
</dbReference>
<name>A0A5N7BV76_PETAA</name>
<sequence length="405" mass="44859">MPFVCQAFVAISLAATLLISHVVHAVQGVSGAAPHFRDYFYVGGEYVTDSSGDHYFHNQMYVERLSPVGESVQPYPVVLVHGGGQSGTNFLNKPDGSPGWVSWFLNNGYIVYILDRTLTGRSPVFLGDDPSQTVVSAEFISQRFTAVQKFPLWPQAKLHTQWPGTGEIGDPVFDTYYMSTVQSISNSKFQEETMQVAGEQLLDRIGPAVVITHSQGGLYGWSWADSRPDLIKALIQIEPKGPPFQEAIFSDEPSRPWGLTSIPLTFEPPPTNMSSPLTMKTVPTNSSDLLPCIIQEEPARKLPQLAKVPILIDTGEASYHAQYDYCFIKFLHQAGVPAEHLELGRAGIHGNGHMQFLEKNSDDITHVLHEWIVEKVNGVHQSPLPCRFRGWTDSCLSPFVDEAFS</sequence>
<dbReference type="CDD" id="cd12809">
    <property type="entry name" value="Esterase_713_like-2"/>
    <property type="match status" value="1"/>
</dbReference>
<evidence type="ECO:0000256" key="1">
    <source>
        <dbReference type="SAM" id="SignalP"/>
    </source>
</evidence>
<dbReference type="PANTHER" id="PTHR43194">
    <property type="entry name" value="HYDROLASE ALPHA/BETA FOLD FAMILY"/>
    <property type="match status" value="1"/>
</dbReference>